<comment type="caution">
    <text evidence="7">The sequence shown here is derived from an EMBL/GenBank/DDBJ whole genome shotgun (WGS) entry which is preliminary data.</text>
</comment>
<evidence type="ECO:0000259" key="6">
    <source>
        <dbReference type="Pfam" id="PF14833"/>
    </source>
</evidence>
<evidence type="ECO:0000259" key="5">
    <source>
        <dbReference type="Pfam" id="PF03446"/>
    </source>
</evidence>
<protein>
    <submittedName>
        <fullName evidence="7">3-hydroxyisobutyrate dehydrogenase</fullName>
        <ecNumber evidence="7">1.1.1.31</ecNumber>
    </submittedName>
</protein>
<gene>
    <name evidence="7" type="ORF">F4560_001513</name>
</gene>
<dbReference type="Pfam" id="PF14833">
    <property type="entry name" value="NAD_binding_11"/>
    <property type="match status" value="1"/>
</dbReference>
<dbReference type="Gene3D" id="1.10.1040.10">
    <property type="entry name" value="N-(1-d-carboxylethyl)-l-norvaline Dehydrogenase, domain 2"/>
    <property type="match status" value="1"/>
</dbReference>
<dbReference type="InterPro" id="IPR013328">
    <property type="entry name" value="6PGD_dom2"/>
</dbReference>
<dbReference type="PANTHER" id="PTHR43580:SF2">
    <property type="entry name" value="CYTOKINE-LIKE NUCLEAR FACTOR N-PAC"/>
    <property type="match status" value="1"/>
</dbReference>
<feature type="domain" description="3-hydroxyisobutyrate dehydrogenase-like NAD-binding" evidence="6">
    <location>
        <begin position="168"/>
        <end position="283"/>
    </location>
</feature>
<dbReference type="InterPro" id="IPR002204">
    <property type="entry name" value="3-OH-isobutyrate_DH-rel_CS"/>
</dbReference>
<evidence type="ECO:0000256" key="1">
    <source>
        <dbReference type="ARBA" id="ARBA00009080"/>
    </source>
</evidence>
<dbReference type="PIRSF" id="PIRSF000103">
    <property type="entry name" value="HIBADH"/>
    <property type="match status" value="1"/>
</dbReference>
<evidence type="ECO:0000313" key="8">
    <source>
        <dbReference type="Proteomes" id="UP000552097"/>
    </source>
</evidence>
<feature type="active site" evidence="4">
    <location>
        <position position="170"/>
    </location>
</feature>
<dbReference type="AlphaFoldDB" id="A0A7W9LZD5"/>
<dbReference type="InterPro" id="IPR029154">
    <property type="entry name" value="HIBADH-like_NADP-bd"/>
</dbReference>
<evidence type="ECO:0000256" key="4">
    <source>
        <dbReference type="PIRSR" id="PIRSR000103-1"/>
    </source>
</evidence>
<proteinExistence type="inferred from homology"/>
<name>A0A7W9LZD5_9PSEU</name>
<keyword evidence="2 7" id="KW-0560">Oxidoreductase</keyword>
<dbReference type="GO" id="GO:0016054">
    <property type="term" value="P:organic acid catabolic process"/>
    <property type="evidence" value="ECO:0007669"/>
    <property type="project" value="UniProtKB-ARBA"/>
</dbReference>
<dbReference type="RefSeq" id="WP_184917984.1">
    <property type="nucleotide sequence ID" value="NZ_JACHMO010000001.1"/>
</dbReference>
<reference evidence="7 8" key="1">
    <citation type="submission" date="2020-08" db="EMBL/GenBank/DDBJ databases">
        <title>Sequencing the genomes of 1000 actinobacteria strains.</title>
        <authorList>
            <person name="Klenk H.-P."/>
        </authorList>
    </citation>
    <scope>NUCLEOTIDE SEQUENCE [LARGE SCALE GENOMIC DNA]</scope>
    <source>
        <strain evidence="7 8">DSM 45486</strain>
    </source>
</reference>
<dbReference type="GO" id="GO:0051287">
    <property type="term" value="F:NAD binding"/>
    <property type="evidence" value="ECO:0007669"/>
    <property type="project" value="InterPro"/>
</dbReference>
<dbReference type="PROSITE" id="PS00895">
    <property type="entry name" value="3_HYDROXYISOBUT_DH"/>
    <property type="match status" value="1"/>
</dbReference>
<dbReference type="SUPFAM" id="SSF48179">
    <property type="entry name" value="6-phosphogluconate dehydrogenase C-terminal domain-like"/>
    <property type="match status" value="1"/>
</dbReference>
<keyword evidence="8" id="KW-1185">Reference proteome</keyword>
<accession>A0A7W9LZD5</accession>
<evidence type="ECO:0000256" key="3">
    <source>
        <dbReference type="ARBA" id="ARBA00023027"/>
    </source>
</evidence>
<dbReference type="InterPro" id="IPR015815">
    <property type="entry name" value="HIBADH-related"/>
</dbReference>
<dbReference type="Pfam" id="PF03446">
    <property type="entry name" value="NAD_binding_2"/>
    <property type="match status" value="1"/>
</dbReference>
<dbReference type="InterPro" id="IPR036291">
    <property type="entry name" value="NAD(P)-bd_dom_sf"/>
</dbReference>
<organism evidence="7 8">
    <name type="scientific">Saccharothrix ecbatanensis</name>
    <dbReference type="NCBI Taxonomy" id="1105145"/>
    <lineage>
        <taxon>Bacteria</taxon>
        <taxon>Bacillati</taxon>
        <taxon>Actinomycetota</taxon>
        <taxon>Actinomycetes</taxon>
        <taxon>Pseudonocardiales</taxon>
        <taxon>Pseudonocardiaceae</taxon>
        <taxon>Saccharothrix</taxon>
    </lineage>
</organism>
<dbReference type="InterPro" id="IPR008927">
    <property type="entry name" value="6-PGluconate_DH-like_C_sf"/>
</dbReference>
<dbReference type="PANTHER" id="PTHR43580">
    <property type="entry name" value="OXIDOREDUCTASE GLYR1-RELATED"/>
    <property type="match status" value="1"/>
</dbReference>
<feature type="domain" description="6-phosphogluconate dehydrogenase NADP-binding" evidence="5">
    <location>
        <begin position="2"/>
        <end position="160"/>
    </location>
</feature>
<evidence type="ECO:0000256" key="2">
    <source>
        <dbReference type="ARBA" id="ARBA00023002"/>
    </source>
</evidence>
<dbReference type="EC" id="1.1.1.31" evidence="7"/>
<comment type="similarity">
    <text evidence="1">Belongs to the HIBADH-related family.</text>
</comment>
<dbReference type="Gene3D" id="3.40.50.720">
    <property type="entry name" value="NAD(P)-binding Rossmann-like Domain"/>
    <property type="match status" value="1"/>
</dbReference>
<dbReference type="InterPro" id="IPR051265">
    <property type="entry name" value="HIBADH-related_NP60_sf"/>
</dbReference>
<dbReference type="GO" id="GO:0050661">
    <property type="term" value="F:NADP binding"/>
    <property type="evidence" value="ECO:0007669"/>
    <property type="project" value="InterPro"/>
</dbReference>
<sequence>MDVGFVGLGTMGQPMALNLAKSGRPLVVWNRSPHRTEPLRDVGARVAATPAEVFADAEVVILMLSDEVAIDEVLDRGTPRFADHVRGRTIVTMGTTAADYSHALAADVHAAGGDYVEAPVSGSRGPAEAGELVAMLAGTPEAVARVREVVAPMCADVVDCGRIPNALLMKLSVNLFLITMATGLAEAFHFAERHDLDRRTFVDVLDAGPMASKVSRTKAAKLLAADYEVQASARDVLKNNQLIADAARAAGVASPLLDVCLSLFTRTVELGHGQVDMAAVVHAIRDRSDVAQPHEDPFHQVQ</sequence>
<dbReference type="EMBL" id="JACHMO010000001">
    <property type="protein sequence ID" value="MBB5801745.1"/>
    <property type="molecule type" value="Genomic_DNA"/>
</dbReference>
<dbReference type="Proteomes" id="UP000552097">
    <property type="component" value="Unassembled WGS sequence"/>
</dbReference>
<keyword evidence="3" id="KW-0520">NAD</keyword>
<dbReference type="GO" id="GO:0008442">
    <property type="term" value="F:3-hydroxyisobutyrate dehydrogenase activity"/>
    <property type="evidence" value="ECO:0007669"/>
    <property type="project" value="UniProtKB-EC"/>
</dbReference>
<evidence type="ECO:0000313" key="7">
    <source>
        <dbReference type="EMBL" id="MBB5801745.1"/>
    </source>
</evidence>
<dbReference type="InterPro" id="IPR006115">
    <property type="entry name" value="6PGDH_NADP-bd"/>
</dbReference>
<dbReference type="SUPFAM" id="SSF51735">
    <property type="entry name" value="NAD(P)-binding Rossmann-fold domains"/>
    <property type="match status" value="1"/>
</dbReference>